<comment type="caution">
    <text evidence="6">The sequence shown here is derived from an EMBL/GenBank/DDBJ whole genome shotgun (WGS) entry which is preliminary data.</text>
</comment>
<dbReference type="RefSeq" id="WP_147067930.1">
    <property type="nucleotide sequence ID" value="NZ_BAAARO010000005.1"/>
</dbReference>
<dbReference type="InterPro" id="IPR016163">
    <property type="entry name" value="Ald_DH_C"/>
</dbReference>
<dbReference type="EMBL" id="BJYX01000021">
    <property type="protein sequence ID" value="GEO31538.1"/>
    <property type="molecule type" value="Genomic_DNA"/>
</dbReference>
<comment type="similarity">
    <text evidence="1 4">Belongs to the aldehyde dehydrogenase family.</text>
</comment>
<keyword evidence="2 4" id="KW-0560">Oxidoreductase</keyword>
<dbReference type="FunFam" id="3.40.309.10:FF:000009">
    <property type="entry name" value="Aldehyde dehydrogenase A"/>
    <property type="match status" value="1"/>
</dbReference>
<evidence type="ECO:0000256" key="1">
    <source>
        <dbReference type="ARBA" id="ARBA00009986"/>
    </source>
</evidence>
<dbReference type="Proteomes" id="UP000321534">
    <property type="component" value="Unassembled WGS sequence"/>
</dbReference>
<reference evidence="6 7" key="1">
    <citation type="submission" date="2019-07" db="EMBL/GenBank/DDBJ databases">
        <title>Whole genome shotgun sequence of Terrabacter aerolatus NBRC 106305.</title>
        <authorList>
            <person name="Hosoyama A."/>
            <person name="Uohara A."/>
            <person name="Ohji S."/>
            <person name="Ichikawa N."/>
        </authorList>
    </citation>
    <scope>NUCLEOTIDE SEQUENCE [LARGE SCALE GENOMIC DNA]</scope>
    <source>
        <strain evidence="6 7">NBRC 106305</strain>
    </source>
</reference>
<dbReference type="Pfam" id="PF00171">
    <property type="entry name" value="Aldedh"/>
    <property type="match status" value="1"/>
</dbReference>
<feature type="active site" evidence="3">
    <location>
        <position position="246"/>
    </location>
</feature>
<evidence type="ECO:0000259" key="5">
    <source>
        <dbReference type="Pfam" id="PF00171"/>
    </source>
</evidence>
<dbReference type="InterPro" id="IPR016161">
    <property type="entry name" value="Ald_DH/histidinol_DH"/>
</dbReference>
<evidence type="ECO:0000256" key="2">
    <source>
        <dbReference type="ARBA" id="ARBA00023002"/>
    </source>
</evidence>
<dbReference type="Gene3D" id="3.40.309.10">
    <property type="entry name" value="Aldehyde Dehydrogenase, Chain A, domain 2"/>
    <property type="match status" value="1"/>
</dbReference>
<dbReference type="PROSITE" id="PS00687">
    <property type="entry name" value="ALDEHYDE_DEHYDR_GLU"/>
    <property type="match status" value="1"/>
</dbReference>
<protein>
    <submittedName>
        <fullName evidence="6">Putative aldehyde dehydrogenase</fullName>
    </submittedName>
</protein>
<dbReference type="Gene3D" id="3.40.605.10">
    <property type="entry name" value="Aldehyde Dehydrogenase, Chain A, domain 1"/>
    <property type="match status" value="1"/>
</dbReference>
<feature type="domain" description="Aldehyde dehydrogenase" evidence="5">
    <location>
        <begin position="13"/>
        <end position="467"/>
    </location>
</feature>
<dbReference type="PANTHER" id="PTHR42804:SF1">
    <property type="entry name" value="ALDEHYDE DEHYDROGENASE-RELATED"/>
    <property type="match status" value="1"/>
</dbReference>
<gene>
    <name evidence="6" type="ORF">TAE01_33480</name>
</gene>
<dbReference type="InterPro" id="IPR016162">
    <property type="entry name" value="Ald_DH_N"/>
</dbReference>
<dbReference type="SUPFAM" id="SSF53720">
    <property type="entry name" value="ALDH-like"/>
    <property type="match status" value="1"/>
</dbReference>
<evidence type="ECO:0000256" key="4">
    <source>
        <dbReference type="RuleBase" id="RU003345"/>
    </source>
</evidence>
<dbReference type="InterPro" id="IPR015590">
    <property type="entry name" value="Aldehyde_DH_dom"/>
</dbReference>
<name>A0A512D4Z4_9MICO</name>
<dbReference type="InterPro" id="IPR029510">
    <property type="entry name" value="Ald_DH_CS_GLU"/>
</dbReference>
<keyword evidence="7" id="KW-1185">Reference proteome</keyword>
<evidence type="ECO:0000313" key="7">
    <source>
        <dbReference type="Proteomes" id="UP000321534"/>
    </source>
</evidence>
<sequence>MEDYPGVYIDGAWRESTQQRSTAVVNPATEETFAQVGVASSADVDGAVRSAERALADWAATPLHVRCGVVARVAELIEERAPQLARLRSQAMGAPYRASLKLSNSAGLLQMYLETIEQVQFSQIRRDRFGDSLVMRRPVGVVAGIVPWNVPVRNELKKTIPALLTGCTVVLKPALESPLAAGPLVEIFTEAGLPPGVVNLVVGGGDVGEELVRHPAVRKVAFTGSTATGSRIAATAGPAMKRLQLELGGKSAALVLDDADLAAVIPSLLAFGFGNSGQICASLTRVLVPRPMHGDLVEALATAASQIVVGNPMDEATSMGPVVSRLQRDKILGFIESGRREGAMVACGGGRPAGLPRGWYVEPTVFSGVDNDMAIAREEIFGPVVSVIPYESEAEAVRLANDSRYGLHGAVFSRDEAHALHVALQLDTGTAAINSFDVPVSAPFGGVKDSGFGRENGVEGYDSFLEYHSYKLTPALAESLAQNGLGGLVGPHGAERGAGPLAAGRPLRSDH</sequence>
<accession>A0A512D4Z4</accession>
<evidence type="ECO:0000313" key="6">
    <source>
        <dbReference type="EMBL" id="GEO31538.1"/>
    </source>
</evidence>
<dbReference type="FunFam" id="3.40.605.10:FF:000007">
    <property type="entry name" value="NAD/NADP-dependent betaine aldehyde dehydrogenase"/>
    <property type="match status" value="1"/>
</dbReference>
<dbReference type="PANTHER" id="PTHR42804">
    <property type="entry name" value="ALDEHYDE DEHYDROGENASE"/>
    <property type="match status" value="1"/>
</dbReference>
<dbReference type="AlphaFoldDB" id="A0A512D4Z4"/>
<evidence type="ECO:0000256" key="3">
    <source>
        <dbReference type="PROSITE-ProRule" id="PRU10007"/>
    </source>
</evidence>
<dbReference type="OrthoDB" id="6882680at2"/>
<proteinExistence type="inferred from homology"/>
<organism evidence="6 7">
    <name type="scientific">Terrabacter aerolatus</name>
    <dbReference type="NCBI Taxonomy" id="422442"/>
    <lineage>
        <taxon>Bacteria</taxon>
        <taxon>Bacillati</taxon>
        <taxon>Actinomycetota</taxon>
        <taxon>Actinomycetes</taxon>
        <taxon>Micrococcales</taxon>
        <taxon>Intrasporangiaceae</taxon>
        <taxon>Terrabacter</taxon>
    </lineage>
</organism>
<dbReference type="GO" id="GO:0016620">
    <property type="term" value="F:oxidoreductase activity, acting on the aldehyde or oxo group of donors, NAD or NADP as acceptor"/>
    <property type="evidence" value="ECO:0007669"/>
    <property type="project" value="InterPro"/>
</dbReference>